<protein>
    <submittedName>
        <fullName evidence="2">Uncharacterized protein</fullName>
    </submittedName>
</protein>
<comment type="caution">
    <text evidence="2">The sequence shown here is derived from an EMBL/GenBank/DDBJ whole genome shotgun (WGS) entry which is preliminary data.</text>
</comment>
<dbReference type="Proteomes" id="UP000770661">
    <property type="component" value="Unassembled WGS sequence"/>
</dbReference>
<dbReference type="EMBL" id="JACEEZ010008663">
    <property type="protein sequence ID" value="KAG0723086.1"/>
    <property type="molecule type" value="Genomic_DNA"/>
</dbReference>
<reference evidence="2" key="1">
    <citation type="submission" date="2020-07" db="EMBL/GenBank/DDBJ databases">
        <title>The High-quality genome of the commercially important snow crab, Chionoecetes opilio.</title>
        <authorList>
            <person name="Jeong J.-H."/>
            <person name="Ryu S."/>
        </authorList>
    </citation>
    <scope>NUCLEOTIDE SEQUENCE</scope>
    <source>
        <strain evidence="2">MADBK_172401_WGS</strain>
        <tissue evidence="2">Digestive gland</tissue>
    </source>
</reference>
<gene>
    <name evidence="2" type="ORF">GWK47_043308</name>
</gene>
<accession>A0A8J4YH36</accession>
<feature type="region of interest" description="Disordered" evidence="1">
    <location>
        <begin position="1"/>
        <end position="42"/>
    </location>
</feature>
<sequence length="150" mass="16111">MPWPPTEHVSLQPNGDAPHTPGRPTGLKSCKGRSRVTASGPRPCEGQIVVFHQGDATLGEVVQYPDAVYLRPAATPTESRRGPLRRVGLQEAVVDPPGDEGKIRDDLVTKSARVFCDKSALRSKDGPLGEVFRALIGAEGLDQRPLSSPR</sequence>
<name>A0A8J4YH36_CHIOP</name>
<organism evidence="2 3">
    <name type="scientific">Chionoecetes opilio</name>
    <name type="common">Atlantic snow crab</name>
    <name type="synonym">Cancer opilio</name>
    <dbReference type="NCBI Taxonomy" id="41210"/>
    <lineage>
        <taxon>Eukaryota</taxon>
        <taxon>Metazoa</taxon>
        <taxon>Ecdysozoa</taxon>
        <taxon>Arthropoda</taxon>
        <taxon>Crustacea</taxon>
        <taxon>Multicrustacea</taxon>
        <taxon>Malacostraca</taxon>
        <taxon>Eumalacostraca</taxon>
        <taxon>Eucarida</taxon>
        <taxon>Decapoda</taxon>
        <taxon>Pleocyemata</taxon>
        <taxon>Brachyura</taxon>
        <taxon>Eubrachyura</taxon>
        <taxon>Majoidea</taxon>
        <taxon>Majidae</taxon>
        <taxon>Chionoecetes</taxon>
    </lineage>
</organism>
<evidence type="ECO:0000256" key="1">
    <source>
        <dbReference type="SAM" id="MobiDB-lite"/>
    </source>
</evidence>
<keyword evidence="3" id="KW-1185">Reference proteome</keyword>
<dbReference type="AlphaFoldDB" id="A0A8J4YH36"/>
<evidence type="ECO:0000313" key="3">
    <source>
        <dbReference type="Proteomes" id="UP000770661"/>
    </source>
</evidence>
<evidence type="ECO:0000313" key="2">
    <source>
        <dbReference type="EMBL" id="KAG0723086.1"/>
    </source>
</evidence>
<proteinExistence type="predicted"/>